<dbReference type="Pfam" id="PF10109">
    <property type="entry name" value="Phage_TAC_7"/>
    <property type="match status" value="1"/>
</dbReference>
<evidence type="ECO:0000313" key="1">
    <source>
        <dbReference type="EMBL" id="MFC0683560.1"/>
    </source>
</evidence>
<dbReference type="InterPro" id="IPR019289">
    <property type="entry name" value="Phage_tail_E/E"/>
</dbReference>
<organism evidence="1 2">
    <name type="scientific">Novosphingobium clariflavum</name>
    <dbReference type="NCBI Taxonomy" id="2029884"/>
    <lineage>
        <taxon>Bacteria</taxon>
        <taxon>Pseudomonadati</taxon>
        <taxon>Pseudomonadota</taxon>
        <taxon>Alphaproteobacteria</taxon>
        <taxon>Sphingomonadales</taxon>
        <taxon>Sphingomonadaceae</taxon>
        <taxon>Novosphingobium</taxon>
    </lineage>
</organism>
<reference evidence="1 2" key="1">
    <citation type="submission" date="2024-09" db="EMBL/GenBank/DDBJ databases">
        <authorList>
            <person name="Sun Q."/>
            <person name="Mori K."/>
        </authorList>
    </citation>
    <scope>NUCLEOTIDE SEQUENCE [LARGE SCALE GENOMIC DNA]</scope>
    <source>
        <strain evidence="1 2">CICC 11035S</strain>
    </source>
</reference>
<gene>
    <name evidence="1" type="ORF">ACFFF8_03015</name>
</gene>
<name>A0ABV6S2V7_9SPHN</name>
<protein>
    <submittedName>
        <fullName evidence="1">Phage tail assembly protein</fullName>
    </submittedName>
</protein>
<evidence type="ECO:0000313" key="2">
    <source>
        <dbReference type="Proteomes" id="UP001589858"/>
    </source>
</evidence>
<accession>A0ABV6S2V7</accession>
<sequence length="118" mass="13028">MAEQPEISAVTAPKNHFERVVLVEPIVRGPRTIESLNIRKPKAGELRGTSMQDILTTDVAAMLRLIPRVSEPSLTPEEADNLTSEDFAELAGVIRGFFITKMERMAVDAMLAEHSPKT</sequence>
<dbReference type="RefSeq" id="WP_267221680.1">
    <property type="nucleotide sequence ID" value="NZ_JAPCWC010000011.1"/>
</dbReference>
<proteinExistence type="predicted"/>
<dbReference type="Proteomes" id="UP001589858">
    <property type="component" value="Unassembled WGS sequence"/>
</dbReference>
<keyword evidence="2" id="KW-1185">Reference proteome</keyword>
<comment type="caution">
    <text evidence="1">The sequence shown here is derived from an EMBL/GenBank/DDBJ whole genome shotgun (WGS) entry which is preliminary data.</text>
</comment>
<dbReference type="EMBL" id="JBHLTM010000014">
    <property type="protein sequence ID" value="MFC0683560.1"/>
    <property type="molecule type" value="Genomic_DNA"/>
</dbReference>